<reference evidence="1" key="1">
    <citation type="journal article" date="2020" name="mSystems">
        <title>Genome- and Community-Level Interaction Insights into Carbon Utilization and Element Cycling Functions of Hydrothermarchaeota in Hydrothermal Sediment.</title>
        <authorList>
            <person name="Zhou Z."/>
            <person name="Liu Y."/>
            <person name="Xu W."/>
            <person name="Pan J."/>
            <person name="Luo Z.H."/>
            <person name="Li M."/>
        </authorList>
    </citation>
    <scope>NUCLEOTIDE SEQUENCE [LARGE SCALE GENOMIC DNA]</scope>
    <source>
        <strain evidence="1">SpSt-1074</strain>
    </source>
</reference>
<organism evidence="1">
    <name type="scientific">Caldiarchaeum subterraneum</name>
    <dbReference type="NCBI Taxonomy" id="311458"/>
    <lineage>
        <taxon>Archaea</taxon>
        <taxon>Nitrososphaerota</taxon>
        <taxon>Candidatus Caldarchaeales</taxon>
        <taxon>Candidatus Caldarchaeaceae</taxon>
        <taxon>Candidatus Caldarchaeum</taxon>
    </lineage>
</organism>
<accession>A0A7J3VTJ2</accession>
<protein>
    <submittedName>
        <fullName evidence="1">TFIIB-type zinc ribbon-containing protein</fullName>
    </submittedName>
</protein>
<evidence type="ECO:0000313" key="1">
    <source>
        <dbReference type="EMBL" id="HHM44410.1"/>
    </source>
</evidence>
<dbReference type="EMBL" id="DRXH01000131">
    <property type="protein sequence ID" value="HHM44410.1"/>
    <property type="molecule type" value="Genomic_DNA"/>
</dbReference>
<gene>
    <name evidence="1" type="ORF">ENM31_03835</name>
</gene>
<sequence length="58" mass="6377">MKKKVVQVCPSCKGTSIDLHLGGYLGKVYRCGSCGYVGSLIIEMEVDEYLAMMKEEKG</sequence>
<name>A0A7J3VTJ2_CALS0</name>
<proteinExistence type="predicted"/>
<comment type="caution">
    <text evidence="1">The sequence shown here is derived from an EMBL/GenBank/DDBJ whole genome shotgun (WGS) entry which is preliminary data.</text>
</comment>
<dbReference type="AlphaFoldDB" id="A0A7J3VTJ2"/>